<keyword evidence="3" id="KW-1185">Reference proteome</keyword>
<proteinExistence type="predicted"/>
<organism evidence="2 3">
    <name type="scientific">Pyrus ussuriensis x Pyrus communis</name>
    <dbReference type="NCBI Taxonomy" id="2448454"/>
    <lineage>
        <taxon>Eukaryota</taxon>
        <taxon>Viridiplantae</taxon>
        <taxon>Streptophyta</taxon>
        <taxon>Embryophyta</taxon>
        <taxon>Tracheophyta</taxon>
        <taxon>Spermatophyta</taxon>
        <taxon>Magnoliopsida</taxon>
        <taxon>eudicotyledons</taxon>
        <taxon>Gunneridae</taxon>
        <taxon>Pentapetalae</taxon>
        <taxon>rosids</taxon>
        <taxon>fabids</taxon>
        <taxon>Rosales</taxon>
        <taxon>Rosaceae</taxon>
        <taxon>Amygdaloideae</taxon>
        <taxon>Maleae</taxon>
        <taxon>Pyrus</taxon>
    </lineage>
</organism>
<reference evidence="3" key="2">
    <citation type="submission" date="2019-10" db="EMBL/GenBank/DDBJ databases">
        <title>A de novo genome assembly of a pear dwarfing rootstock.</title>
        <authorList>
            <person name="Wang F."/>
            <person name="Wang J."/>
            <person name="Li S."/>
            <person name="Zhang Y."/>
            <person name="Fang M."/>
            <person name="Ma L."/>
            <person name="Zhao Y."/>
            <person name="Jiang S."/>
        </authorList>
    </citation>
    <scope>NUCLEOTIDE SEQUENCE [LARGE SCALE GENOMIC DNA]</scope>
</reference>
<evidence type="ECO:0000313" key="3">
    <source>
        <dbReference type="Proteomes" id="UP000327157"/>
    </source>
</evidence>
<dbReference type="GO" id="GO:0003676">
    <property type="term" value="F:nucleic acid binding"/>
    <property type="evidence" value="ECO:0007669"/>
    <property type="project" value="InterPro"/>
</dbReference>
<dbReference type="InterPro" id="IPR002156">
    <property type="entry name" value="RNaseH_domain"/>
</dbReference>
<protein>
    <recommendedName>
        <fullName evidence="1">RNase H type-1 domain-containing protein</fullName>
    </recommendedName>
</protein>
<dbReference type="GO" id="GO:0004523">
    <property type="term" value="F:RNA-DNA hybrid ribonuclease activity"/>
    <property type="evidence" value="ECO:0007669"/>
    <property type="project" value="InterPro"/>
</dbReference>
<reference evidence="2 3" key="3">
    <citation type="submission" date="2019-11" db="EMBL/GenBank/DDBJ databases">
        <title>A de novo genome assembly of a pear dwarfing rootstock.</title>
        <authorList>
            <person name="Wang F."/>
            <person name="Wang J."/>
            <person name="Li S."/>
            <person name="Zhang Y."/>
            <person name="Fang M."/>
            <person name="Ma L."/>
            <person name="Zhao Y."/>
            <person name="Jiang S."/>
        </authorList>
    </citation>
    <scope>NUCLEOTIDE SEQUENCE [LARGE SCALE GENOMIC DNA]</scope>
    <source>
        <strain evidence="2">S2</strain>
        <tissue evidence="2">Leaf</tissue>
    </source>
</reference>
<comment type="caution">
    <text evidence="2">The sequence shown here is derived from an EMBL/GenBank/DDBJ whole genome shotgun (WGS) entry which is preliminary data.</text>
</comment>
<dbReference type="InterPro" id="IPR044730">
    <property type="entry name" value="RNase_H-like_dom_plant"/>
</dbReference>
<dbReference type="PANTHER" id="PTHR47723">
    <property type="entry name" value="OS05G0353850 PROTEIN"/>
    <property type="match status" value="1"/>
</dbReference>
<dbReference type="PANTHER" id="PTHR47723:SF24">
    <property type="entry name" value="RNASE H TYPE-1 DOMAIN-CONTAINING PROTEIN"/>
    <property type="match status" value="1"/>
</dbReference>
<reference evidence="2 3" key="1">
    <citation type="submission" date="2019-09" db="EMBL/GenBank/DDBJ databases">
        <authorList>
            <person name="Ou C."/>
        </authorList>
    </citation>
    <scope>NUCLEOTIDE SEQUENCE [LARGE SCALE GENOMIC DNA]</scope>
    <source>
        <strain evidence="2">S2</strain>
        <tissue evidence="2">Leaf</tissue>
    </source>
</reference>
<dbReference type="OrthoDB" id="1193096at2759"/>
<dbReference type="InterPro" id="IPR053151">
    <property type="entry name" value="RNase_H-like"/>
</dbReference>
<dbReference type="EMBL" id="SMOL01000553">
    <property type="protein sequence ID" value="KAB2607986.1"/>
    <property type="molecule type" value="Genomic_DNA"/>
</dbReference>
<name>A0A5N5FY22_9ROSA</name>
<gene>
    <name evidence="2" type="ORF">D8674_011154</name>
</gene>
<dbReference type="Pfam" id="PF13456">
    <property type="entry name" value="RVT_3"/>
    <property type="match status" value="1"/>
</dbReference>
<dbReference type="CDD" id="cd06222">
    <property type="entry name" value="RNase_H_like"/>
    <property type="match status" value="1"/>
</dbReference>
<dbReference type="Proteomes" id="UP000327157">
    <property type="component" value="Chromosome 14"/>
</dbReference>
<evidence type="ECO:0000259" key="1">
    <source>
        <dbReference type="Pfam" id="PF13456"/>
    </source>
</evidence>
<evidence type="ECO:0000313" key="2">
    <source>
        <dbReference type="EMBL" id="KAB2607986.1"/>
    </source>
</evidence>
<accession>A0A5N5FY22</accession>
<dbReference type="InterPro" id="IPR036397">
    <property type="entry name" value="RNaseH_sf"/>
</dbReference>
<dbReference type="Gene3D" id="3.30.420.10">
    <property type="entry name" value="Ribonuclease H-like superfamily/Ribonuclease H"/>
    <property type="match status" value="1"/>
</dbReference>
<sequence length="380" mass="43263">MNLIGTPEEFARTAAYLKSKFEMKDLGKTLYCLGLEIEHCLNGILVHQSNYTQKVLRRFNKDKVKPSSTHMVVRSLDVKKDLFCPNEDDEEILEPEVPYLSIFCYIKVTTDLGLFYPYKSSSDAAPSVSRVDSRLVGYVDTGYLSDLHKARSQMATREYFWLRVVVGYIRSSCNLYPAIAASTTIFKDNAACIEQLKKGYIKEENTKHIAPKFFFSHQQQEHQQIEVTQIRSQDNMADLFTKSLPKTTFQKLVHGIVSNMELAYENESYKTQVEAVAAREGLFLVMERGFNDIILECDSLQIVEALLRNSSDMSNEGHIIEDSKDALLRITETSVSHTRRQGKGVAHLLARSALRMDSSSCSWFEEPLDLMLDLLSSDCK</sequence>
<dbReference type="AlphaFoldDB" id="A0A5N5FY22"/>
<feature type="domain" description="RNase H type-1" evidence="1">
    <location>
        <begin position="266"/>
        <end position="353"/>
    </location>
</feature>